<proteinExistence type="predicted"/>
<dbReference type="InterPro" id="IPR007021">
    <property type="entry name" value="DUF659"/>
</dbReference>
<evidence type="ECO:0000313" key="2">
    <source>
        <dbReference type="EMBL" id="CAD7431757.1"/>
    </source>
</evidence>
<sequence>MDTTKTFMEANIPIEKLDHPSIRCWMDKYVKGGGDLPRAETIRSVWIPEVNQSQEDNIKDNVKNQQVAILCDETTDRKGQCVFVILLKTLRADSKQSLFVGAVKVLQNASATECLRALVDTITKYEIPYENVVCVVTDGARYMAKCYNIINDTLTTTRPASVASEQDACNVNQEEKELIE</sequence>
<reference evidence="2" key="1">
    <citation type="submission" date="2020-11" db="EMBL/GenBank/DDBJ databases">
        <authorList>
            <person name="Tran Van P."/>
        </authorList>
    </citation>
    <scope>NUCLEOTIDE SEQUENCE</scope>
</reference>
<accession>A0A7R9HQU4</accession>
<dbReference type="EMBL" id="OB795146">
    <property type="protein sequence ID" value="CAD7431757.1"/>
    <property type="molecule type" value="Genomic_DNA"/>
</dbReference>
<feature type="domain" description="DUF659" evidence="1">
    <location>
        <begin position="53"/>
        <end position="153"/>
    </location>
</feature>
<protein>
    <recommendedName>
        <fullName evidence="1">DUF659 domain-containing protein</fullName>
    </recommendedName>
</protein>
<dbReference type="Pfam" id="PF04937">
    <property type="entry name" value="DUF659"/>
    <property type="match status" value="1"/>
</dbReference>
<gene>
    <name evidence="2" type="ORF">TMSB3V08_LOCUS8479</name>
</gene>
<name>A0A7R9HQU4_9NEOP</name>
<dbReference type="AlphaFoldDB" id="A0A7R9HQU4"/>
<evidence type="ECO:0000259" key="1">
    <source>
        <dbReference type="Pfam" id="PF04937"/>
    </source>
</evidence>
<organism evidence="2">
    <name type="scientific">Timema monikensis</name>
    <dbReference type="NCBI Taxonomy" id="170555"/>
    <lineage>
        <taxon>Eukaryota</taxon>
        <taxon>Metazoa</taxon>
        <taxon>Ecdysozoa</taxon>
        <taxon>Arthropoda</taxon>
        <taxon>Hexapoda</taxon>
        <taxon>Insecta</taxon>
        <taxon>Pterygota</taxon>
        <taxon>Neoptera</taxon>
        <taxon>Polyneoptera</taxon>
        <taxon>Phasmatodea</taxon>
        <taxon>Timematodea</taxon>
        <taxon>Timematoidea</taxon>
        <taxon>Timematidae</taxon>
        <taxon>Timema</taxon>
    </lineage>
</organism>